<proteinExistence type="predicted"/>
<dbReference type="InterPro" id="IPR036412">
    <property type="entry name" value="HAD-like_sf"/>
</dbReference>
<dbReference type="Proteomes" id="UP000241540">
    <property type="component" value="Unassembled WGS sequence"/>
</dbReference>
<dbReference type="SUPFAM" id="SSF56784">
    <property type="entry name" value="HAD-like"/>
    <property type="match status" value="1"/>
</dbReference>
<dbReference type="GO" id="GO:0005829">
    <property type="term" value="C:cytosol"/>
    <property type="evidence" value="ECO:0007669"/>
    <property type="project" value="TreeGrafter"/>
</dbReference>
<reference evidence="1 2" key="1">
    <citation type="journal article" date="2016" name="Front. Microbiol.">
        <title>Comprehensive Phylogenetic Analysis of Bovine Non-aureus Staphylococci Species Based on Whole-Genome Sequencing.</title>
        <authorList>
            <person name="Naushad S."/>
            <person name="Barkema H.W."/>
            <person name="Luby C."/>
            <person name="Condas L.A."/>
            <person name="Nobrega D.B."/>
            <person name="Carson D.A."/>
            <person name="De Buck J."/>
        </authorList>
    </citation>
    <scope>NUCLEOTIDE SEQUENCE [LARGE SCALE GENOMIC DNA]</scope>
    <source>
        <strain evidence="1 2">SNUC 5336</strain>
    </source>
</reference>
<dbReference type="GO" id="GO:0016791">
    <property type="term" value="F:phosphatase activity"/>
    <property type="evidence" value="ECO:0007669"/>
    <property type="project" value="TreeGrafter"/>
</dbReference>
<dbReference type="SFLD" id="SFLDG01140">
    <property type="entry name" value="C2.B:_Phosphomannomutase_and_P"/>
    <property type="match status" value="1"/>
</dbReference>
<accession>A0A974QME8</accession>
<organism evidence="1 2">
    <name type="scientific">Staphylococcus hominis</name>
    <dbReference type="NCBI Taxonomy" id="1290"/>
    <lineage>
        <taxon>Bacteria</taxon>
        <taxon>Bacillati</taxon>
        <taxon>Bacillota</taxon>
        <taxon>Bacilli</taxon>
        <taxon>Bacillales</taxon>
        <taxon>Staphylococcaceae</taxon>
        <taxon>Staphylococcus</taxon>
    </lineage>
</organism>
<dbReference type="NCBIfam" id="TIGR00099">
    <property type="entry name" value="Cof-subfamily"/>
    <property type="match status" value="1"/>
</dbReference>
<evidence type="ECO:0000313" key="2">
    <source>
        <dbReference type="Proteomes" id="UP000241540"/>
    </source>
</evidence>
<dbReference type="EMBL" id="PZHX01000033">
    <property type="protein sequence ID" value="PTK29278.1"/>
    <property type="molecule type" value="Genomic_DNA"/>
</dbReference>
<dbReference type="PANTHER" id="PTHR10000">
    <property type="entry name" value="PHOSPHOSERINE PHOSPHATASE"/>
    <property type="match status" value="1"/>
</dbReference>
<name>A0A974QME8_STAHO</name>
<dbReference type="Pfam" id="PF08282">
    <property type="entry name" value="Hydrolase_3"/>
    <property type="match status" value="1"/>
</dbReference>
<dbReference type="NCBIfam" id="TIGR01484">
    <property type="entry name" value="HAD-SF-IIB"/>
    <property type="match status" value="1"/>
</dbReference>
<comment type="caution">
    <text evidence="1">The sequence shown here is derived from an EMBL/GenBank/DDBJ whole genome shotgun (WGS) entry which is preliminary data.</text>
</comment>
<dbReference type="AlphaFoldDB" id="A0A974QME8"/>
<dbReference type="Gene3D" id="3.40.50.1000">
    <property type="entry name" value="HAD superfamily/HAD-like"/>
    <property type="match status" value="1"/>
</dbReference>
<evidence type="ECO:0000313" key="1">
    <source>
        <dbReference type="EMBL" id="PTK29278.1"/>
    </source>
</evidence>
<dbReference type="SFLD" id="SFLDS00003">
    <property type="entry name" value="Haloacid_Dehalogenase"/>
    <property type="match status" value="1"/>
</dbReference>
<dbReference type="InterPro" id="IPR000150">
    <property type="entry name" value="Cof"/>
</dbReference>
<gene>
    <name evidence="1" type="ORF">BUZ51_11685</name>
</gene>
<dbReference type="Gene3D" id="3.30.1240.10">
    <property type="match status" value="1"/>
</dbReference>
<dbReference type="GO" id="GO:0000287">
    <property type="term" value="F:magnesium ion binding"/>
    <property type="evidence" value="ECO:0007669"/>
    <property type="project" value="TreeGrafter"/>
</dbReference>
<keyword evidence="1" id="KW-0378">Hydrolase</keyword>
<dbReference type="PANTHER" id="PTHR10000:SF55">
    <property type="entry name" value="5-AMINO-6-(5-PHOSPHO-D-RIBITYLAMINO)URACIL PHOSPHATASE YCSE"/>
    <property type="match status" value="1"/>
</dbReference>
<sequence length="286" mass="33048">MIFENIKAIFLDMDGTLLHEDNKATVKTKEVIDQLREKNYKVFLATGRSYSEIHGLVPKGFKVDGIISSNGTRGDIEDKLLFKHSLTIDSVKKIVQLAQQQHIYYEVFPFEGDRISLIEDQSWMEDMIDSEHPQNEVSESEWKSRRDAMNGKINWRKDIPNDAYSKIYLFNKKLNKIKTFRDELIQNKVLLNISVSNSSRFNAETMAYQVDKGTGIKEMIDHFDIKQEETLVIGDSDNDRAMFEFGGYTVSMKNARPEIQSITDDTTQYTNEEDGAALYLEHHLLN</sequence>
<protein>
    <submittedName>
        <fullName evidence="1">Cof-type HAD-IIB family hydrolase</fullName>
    </submittedName>
</protein>
<dbReference type="InterPro" id="IPR023214">
    <property type="entry name" value="HAD_sf"/>
</dbReference>
<dbReference type="InterPro" id="IPR006379">
    <property type="entry name" value="HAD-SF_hydro_IIB"/>
</dbReference>
<dbReference type="RefSeq" id="WP_107639473.1">
    <property type="nucleotide sequence ID" value="NZ_PZHX01000033.1"/>
</dbReference>